<accession>A0A502CYD8</accession>
<keyword evidence="1" id="KW-0812">Transmembrane</keyword>
<feature type="transmembrane region" description="Helical" evidence="1">
    <location>
        <begin position="125"/>
        <end position="158"/>
    </location>
</feature>
<feature type="transmembrane region" description="Helical" evidence="1">
    <location>
        <begin position="1269"/>
        <end position="1296"/>
    </location>
</feature>
<proteinExistence type="predicted"/>
<comment type="caution">
    <text evidence="3">The sequence shown here is derived from an EMBL/GenBank/DDBJ whole genome shotgun (WGS) entry which is preliminary data.</text>
</comment>
<dbReference type="InterPro" id="IPR008979">
    <property type="entry name" value="Galactose-bd-like_sf"/>
</dbReference>
<dbReference type="InterPro" id="IPR056997">
    <property type="entry name" value="CBM_AftD"/>
</dbReference>
<feature type="transmembrane region" description="Helical" evidence="1">
    <location>
        <begin position="371"/>
        <end position="389"/>
    </location>
</feature>
<name>A0A502CYD8_9MICO</name>
<evidence type="ECO:0000259" key="2">
    <source>
        <dbReference type="PROSITE" id="PS50022"/>
    </source>
</evidence>
<dbReference type="Pfam" id="PF00754">
    <property type="entry name" value="F5_F8_type_C"/>
    <property type="match status" value="1"/>
</dbReference>
<dbReference type="Pfam" id="PF24607">
    <property type="entry name" value="CBM_AftD"/>
    <property type="match status" value="1"/>
</dbReference>
<dbReference type="Proteomes" id="UP000317722">
    <property type="component" value="Unassembled WGS sequence"/>
</dbReference>
<evidence type="ECO:0000313" key="3">
    <source>
        <dbReference type="EMBL" id="TPG17843.1"/>
    </source>
</evidence>
<feature type="transmembrane region" description="Helical" evidence="1">
    <location>
        <begin position="1211"/>
        <end position="1231"/>
    </location>
</feature>
<organism evidence="3 4">
    <name type="scientific">Pedococcus bigeumensis</name>
    <dbReference type="NCBI Taxonomy" id="433644"/>
    <lineage>
        <taxon>Bacteria</taxon>
        <taxon>Bacillati</taxon>
        <taxon>Actinomycetota</taxon>
        <taxon>Actinomycetes</taxon>
        <taxon>Micrococcales</taxon>
        <taxon>Intrasporangiaceae</taxon>
        <taxon>Pedococcus</taxon>
    </lineage>
</organism>
<dbReference type="InterPro" id="IPR021798">
    <property type="entry name" value="AftD_N"/>
</dbReference>
<reference evidence="3 4" key="1">
    <citation type="journal article" date="2019" name="Environ. Microbiol.">
        <title>Species interactions and distinct microbial communities in high Arctic permafrost affected cryosols are associated with the CH4 and CO2 gas fluxes.</title>
        <authorList>
            <person name="Altshuler I."/>
            <person name="Hamel J."/>
            <person name="Turney S."/>
            <person name="Magnuson E."/>
            <person name="Levesque R."/>
            <person name="Greer C."/>
            <person name="Whyte L.G."/>
        </authorList>
    </citation>
    <scope>NUCLEOTIDE SEQUENCE [LARGE SCALE GENOMIC DNA]</scope>
    <source>
        <strain evidence="3 4">S9.3A</strain>
    </source>
</reference>
<feature type="transmembrane region" description="Helical" evidence="1">
    <location>
        <begin position="409"/>
        <end position="428"/>
    </location>
</feature>
<dbReference type="InterPro" id="IPR000421">
    <property type="entry name" value="FA58C"/>
</dbReference>
<feature type="transmembrane region" description="Helical" evidence="1">
    <location>
        <begin position="321"/>
        <end position="341"/>
    </location>
</feature>
<evidence type="ECO:0000313" key="4">
    <source>
        <dbReference type="Proteomes" id="UP000317722"/>
    </source>
</evidence>
<gene>
    <name evidence="3" type="ORF">EAH86_05245</name>
</gene>
<feature type="transmembrane region" description="Helical" evidence="1">
    <location>
        <begin position="96"/>
        <end position="113"/>
    </location>
</feature>
<dbReference type="EMBL" id="RCZM01000002">
    <property type="protein sequence ID" value="TPG17843.1"/>
    <property type="molecule type" value="Genomic_DNA"/>
</dbReference>
<protein>
    <submittedName>
        <fullName evidence="3">DUF3367 domain-containing protein</fullName>
    </submittedName>
</protein>
<feature type="transmembrane region" description="Helical" evidence="1">
    <location>
        <begin position="290"/>
        <end position="314"/>
    </location>
</feature>
<dbReference type="Gene3D" id="2.60.120.260">
    <property type="entry name" value="Galactose-binding domain-like"/>
    <property type="match status" value="2"/>
</dbReference>
<dbReference type="GO" id="GO:0016740">
    <property type="term" value="F:transferase activity"/>
    <property type="evidence" value="ECO:0007669"/>
    <property type="project" value="InterPro"/>
</dbReference>
<feature type="transmembrane region" description="Helical" evidence="1">
    <location>
        <begin position="12"/>
        <end position="28"/>
    </location>
</feature>
<feature type="transmembrane region" description="Helical" evidence="1">
    <location>
        <begin position="193"/>
        <end position="210"/>
    </location>
</feature>
<dbReference type="PROSITE" id="PS50022">
    <property type="entry name" value="FA58C_3"/>
    <property type="match status" value="1"/>
</dbReference>
<keyword evidence="1" id="KW-0472">Membrane</keyword>
<feature type="transmembrane region" description="Helical" evidence="1">
    <location>
        <begin position="1308"/>
        <end position="1326"/>
    </location>
</feature>
<feature type="domain" description="F5/8 type C" evidence="2">
    <location>
        <begin position="907"/>
        <end position="1006"/>
    </location>
</feature>
<sequence length="1380" mass="144361">MAEEGRRGSSGGAVPYLVALMVLAAAAFRSDWGSLVADTKPELYLDPAGTFQAALSGLAPNPYLGSPNFNGGILPVAALLSVLHLVVEPAWLLQRLLHVALGLAAFAGAGRVARHWGVSERTGWIAAAALYTIGPFALVGGATLPVAIPHAVLPWLLVAVARSLQPRESVRYLAASIVLFAAMTGINAGSVPLLLMCPVVVVVLAAILKARGSTRNVAARGLVLGVGFAAISAYWLVPALVARGSGQQIVGTTESMDAIAATSSWSEVVRGFGLWPMYGGDSNGPWQPGFAAYVTNPLVIVVTVVPLGLAALGVARLGRRAVVPAVLVATGAALMVGLHPIESPTPLGSLLASAFAKVPALLVLRTTAKSGSTVALAVAVLAGAGIMAIRDLIVHQAGGRGRFWRRRVSAIFLVVGSVVLGTLAYPLVTGSSNPVTMDIPSYWRAAAASLNQQPADRGTWFLPGTDQTDYRWGYSGPDDVVLGLIHGRTLRRSTVPNSSPAATDLMAGIDNSLARGDAPRDLVSAMAEYLGVGTVVLRADIDTTTTGGISPGRLQQQLDSDPGLSRAASFGEFPARWADPRDRTAPDAALVIYEVRSATVRPVLRPGTGTTTLVGDPSSIPLLVRAGLLPDRRPVHLASTLGQADFAALLRQGTRIELTDGAERRGVSVGRVGVPTTPLLTTRETPFSPRTVSARTDDQTVRFYRGAVQVGDSSNGSVFGPTANDSAAAAVDGDDRTAWIAGDFGNAVGQRWWVDFGQSRTLSTVRLNLARTTPVQIATLRVSAGATSRVVQVPAGASRVEVDLGDVKSNELSVEVTKVQGDGINGVGLAEVEPTGIALAPGVRTPLTLQSLSASLDQRERQLLSLTPLDIVLRRYQGLLGLGDDDEETTLDRTVTLPDQRAFLPVATIRSTGMSEVIADRLAGTEWDVRTTASSRRDDSPLNRSSLVLDGDDRTAWVPAAGTGDWMQAELTEAQRLSSVRITQPNGDRRISEVAVSLDGRIVGKYPVAARVTTIRFPAQTARTLRLTITDTTLGSDPVGIASLSLPGVDPKKQTGGSPCLNVATLDGAAVRGQIENPQSFFESGLAQTAPCRDQRVVTAGLGEHEIASPAGLTVDELTLYDAVHLPGAPAADLGVSTRTTDHGMTVQVRLPVRSLPTTLSLGMADLGWTARLEGVELTTVDGVDGYAAGWAVPAGPAVTVTVRYPHAGQVLAAQWFSAVILLVVLLLLLVPSTRTGPLSARDGEIPDTSTDDHGRASRAARMCRLRPWLVGAAVLIGVGATAPWALIVVVPALVVSTIRRRGAAGRLAVAALVFCVALPLVMFVVRGLWPEVPSFDLVRRDTTSPVFAAAWAWLLVLAAGVAPPASKAAKPPARVRPHE</sequence>
<feature type="transmembrane region" description="Helical" evidence="1">
    <location>
        <begin position="217"/>
        <end position="237"/>
    </location>
</feature>
<feature type="transmembrane region" description="Helical" evidence="1">
    <location>
        <begin position="1346"/>
        <end position="1367"/>
    </location>
</feature>
<dbReference type="SUPFAM" id="SSF49785">
    <property type="entry name" value="Galactose-binding domain-like"/>
    <property type="match status" value="2"/>
</dbReference>
<evidence type="ECO:0000256" key="1">
    <source>
        <dbReference type="SAM" id="Phobius"/>
    </source>
</evidence>
<keyword evidence="4" id="KW-1185">Reference proteome</keyword>
<keyword evidence="1" id="KW-1133">Transmembrane helix</keyword>
<dbReference type="Pfam" id="PF11847">
    <property type="entry name" value="GT-C_AftD"/>
    <property type="match status" value="1"/>
</dbReference>